<dbReference type="EMBL" id="JAGIOB010000001">
    <property type="protein sequence ID" value="MBP2418357.1"/>
    <property type="molecule type" value="Genomic_DNA"/>
</dbReference>
<comment type="caution">
    <text evidence="1">The sequence shown here is derived from an EMBL/GenBank/DDBJ whole genome shotgun (WGS) entry which is preliminary data.</text>
</comment>
<dbReference type="InterPro" id="IPR032710">
    <property type="entry name" value="NTF2-like_dom_sf"/>
</dbReference>
<keyword evidence="2" id="KW-1185">Reference proteome</keyword>
<gene>
    <name evidence="1" type="ORF">JOF54_003279</name>
</gene>
<organism evidence="1 2">
    <name type="scientific">Microlunatus capsulatus</name>
    <dbReference type="NCBI Taxonomy" id="99117"/>
    <lineage>
        <taxon>Bacteria</taxon>
        <taxon>Bacillati</taxon>
        <taxon>Actinomycetota</taxon>
        <taxon>Actinomycetes</taxon>
        <taxon>Propionibacteriales</taxon>
        <taxon>Propionibacteriaceae</taxon>
        <taxon>Microlunatus</taxon>
    </lineage>
</organism>
<reference evidence="1 2" key="1">
    <citation type="submission" date="2021-03" db="EMBL/GenBank/DDBJ databases">
        <title>Sequencing the genomes of 1000 actinobacteria strains.</title>
        <authorList>
            <person name="Klenk H.-P."/>
        </authorList>
    </citation>
    <scope>NUCLEOTIDE SEQUENCE [LARGE SCALE GENOMIC DNA]</scope>
    <source>
        <strain evidence="1 2">DSM 12936</strain>
    </source>
</reference>
<dbReference type="Gene3D" id="3.10.450.50">
    <property type="match status" value="1"/>
</dbReference>
<proteinExistence type="predicted"/>
<dbReference type="RefSeq" id="WP_210057794.1">
    <property type="nucleotide sequence ID" value="NZ_BAAAMH010000033.1"/>
</dbReference>
<evidence type="ECO:0000313" key="1">
    <source>
        <dbReference type="EMBL" id="MBP2418357.1"/>
    </source>
</evidence>
<sequence length="284" mass="30779">MSWFPDALLPAGLDRYDDAWQMVPFYQGLVDLPPDVLLASWAVPPRLDDPRAGAVQGPEAFQEYVRRTRDWLALVDAATRPLATTATALRSVEEVMLDPAADGGRQELGAAVVAEWDEQHRLTGVRIYHGGPLRPPAEPHLPQLPEPPAQEPDLPLFLREHRWALEGGEVDDVLDTYEDDAVVVVLDRGVEVLTGREELRRLHAAPALPGAPARPRICTVTDDGHSCAVEDRLAPDGAGPPTRARVVVYERGRHGRIAHERRYVMSAPLAGPLGTAAGGGPSGG</sequence>
<accession>A0ABS4ZBC5</accession>
<name>A0ABS4ZBC5_9ACTN</name>
<dbReference type="SUPFAM" id="SSF54427">
    <property type="entry name" value="NTF2-like"/>
    <property type="match status" value="1"/>
</dbReference>
<evidence type="ECO:0000313" key="2">
    <source>
        <dbReference type="Proteomes" id="UP000758168"/>
    </source>
</evidence>
<protein>
    <submittedName>
        <fullName evidence="1">Ketosteroid isomerase-like protein</fullName>
    </submittedName>
</protein>
<dbReference type="Proteomes" id="UP000758168">
    <property type="component" value="Unassembled WGS sequence"/>
</dbReference>